<keyword evidence="1" id="KW-0808">Transferase</keyword>
<dbReference type="InterPro" id="IPR040676">
    <property type="entry name" value="DUF5641"/>
</dbReference>
<evidence type="ECO:0000313" key="6">
    <source>
        <dbReference type="Proteomes" id="UP000299102"/>
    </source>
</evidence>
<dbReference type="PANTHER" id="PTHR47331">
    <property type="entry name" value="PHD-TYPE DOMAIN-CONTAINING PROTEIN"/>
    <property type="match status" value="1"/>
</dbReference>
<keyword evidence="2" id="KW-0548">Nucleotidyltransferase</keyword>
<dbReference type="Pfam" id="PF18701">
    <property type="entry name" value="DUF5641"/>
    <property type="match status" value="1"/>
</dbReference>
<dbReference type="GO" id="GO:0004190">
    <property type="term" value="F:aspartic-type endopeptidase activity"/>
    <property type="evidence" value="ECO:0007669"/>
    <property type="project" value="InterPro"/>
</dbReference>
<dbReference type="Gene3D" id="3.30.420.10">
    <property type="entry name" value="Ribonuclease H-like superfamily/Ribonuclease H"/>
    <property type="match status" value="1"/>
</dbReference>
<dbReference type="PANTHER" id="PTHR47331:SF5">
    <property type="entry name" value="RIBONUCLEASE H"/>
    <property type="match status" value="1"/>
</dbReference>
<keyword evidence="3" id="KW-0695">RNA-directed DNA polymerase</keyword>
<dbReference type="InterPro" id="IPR043502">
    <property type="entry name" value="DNA/RNA_pol_sf"/>
</dbReference>
<accession>A0A4C1ZL20</accession>
<dbReference type="STRING" id="151549.A0A4C1ZL20"/>
<evidence type="ECO:0000256" key="1">
    <source>
        <dbReference type="ARBA" id="ARBA00022679"/>
    </source>
</evidence>
<dbReference type="InterPro" id="IPR008042">
    <property type="entry name" value="Retrotrans_Pao"/>
</dbReference>
<dbReference type="GO" id="GO:0003676">
    <property type="term" value="F:nucleic acid binding"/>
    <property type="evidence" value="ECO:0007669"/>
    <property type="project" value="InterPro"/>
</dbReference>
<name>A0A4C1ZL20_EUMVA</name>
<dbReference type="GO" id="GO:0003964">
    <property type="term" value="F:RNA-directed DNA polymerase activity"/>
    <property type="evidence" value="ECO:0007669"/>
    <property type="project" value="UniProtKB-KW"/>
</dbReference>
<keyword evidence="6" id="KW-1185">Reference proteome</keyword>
<protein>
    <recommendedName>
        <fullName evidence="4">DUF5641 domain-containing protein</fullName>
    </recommendedName>
</protein>
<dbReference type="SUPFAM" id="SSF56672">
    <property type="entry name" value="DNA/RNA polymerases"/>
    <property type="match status" value="1"/>
</dbReference>
<evidence type="ECO:0000259" key="4">
    <source>
        <dbReference type="Pfam" id="PF18701"/>
    </source>
</evidence>
<dbReference type="AlphaFoldDB" id="A0A4C1ZL20"/>
<proteinExistence type="predicted"/>
<dbReference type="EMBL" id="BGZK01002009">
    <property type="protein sequence ID" value="GBP89571.1"/>
    <property type="molecule type" value="Genomic_DNA"/>
</dbReference>
<evidence type="ECO:0000256" key="2">
    <source>
        <dbReference type="ARBA" id="ARBA00022695"/>
    </source>
</evidence>
<dbReference type="OrthoDB" id="5986643at2759"/>
<feature type="domain" description="DUF5641" evidence="4">
    <location>
        <begin position="765"/>
        <end position="855"/>
    </location>
</feature>
<dbReference type="GO" id="GO:0006508">
    <property type="term" value="P:proteolysis"/>
    <property type="evidence" value="ECO:0007669"/>
    <property type="project" value="InterPro"/>
</dbReference>
<evidence type="ECO:0000256" key="3">
    <source>
        <dbReference type="ARBA" id="ARBA00022918"/>
    </source>
</evidence>
<gene>
    <name evidence="5" type="ORF">EVAR_100015_1</name>
</gene>
<evidence type="ECO:0000313" key="5">
    <source>
        <dbReference type="EMBL" id="GBP89571.1"/>
    </source>
</evidence>
<dbReference type="Pfam" id="PF05380">
    <property type="entry name" value="Peptidase_A17"/>
    <property type="match status" value="1"/>
</dbReference>
<sequence length="859" mass="98924">MAPRKLAVSLLRYNLLASNLDKLNDLSKVASPNEEGVQNFKIRYADLENIYNDFVEKHVEIESLSTPEEFDSESHQKKYDFYTNLYYESNQNVLQRANALHSIYSGPYKRTVLLQTAMVQVMDSCGQFRNVRALLDTGSQSTFISESCARRSADSRYDGYRFDEDYRQSSKLFSPRELKNEFRGLNLADERFYESRSVELLIDEILTKFWEIEEVPKIIIDPKNVECESIFRDTHYRDITGRYVVRLPLRSDRPQLGESKQLALKRFYSLEKRLQCNESLREKYIAFMREYINLNHMSLYEGSLDNLSESEHYIIPHHGIFKSGADKIRVVFDASFPTSSGVSLNDCLHSGEKLQKDIISIICNFRLYSVVFTTDIRMMFRQIVVYKDDQMYQLIFWREAPELPLRLYKLHTITYGMRSSPFLAIRVLNQLSNDEDAKYPAAARLLRSSVYMDDILENIKIERYYLLNEIQHCSLHGFADASEAGYGAAVYLRVVDSSGRVKLSLMMAKSRVAPIKTKLTIPKLELCGAALVTKILDNVFYSIRDNVEIHDMVCWTDSTIVLSWLQTPPHLLQTFEGNRVSRIINCGFKIKWRHLPSQMNPADVISRGCNGAELLMHPLWGPEWLQNAEKFWPQNLIKTEHNLPGTRAKPAEPLMSDLPADRVTSSGVFNTVQTDFAGAPHFGGQFESAVKSAKSLLSRIIGEQRLTYEELSTVFARIEAVLNSRPLCPLSHDSNEFEVLTPAHLLIGKSLLAVPEYDWDETLSQVVQAISQHFWRKWNNLYLHQLQMRNKWFSDANPPKVGDLVLIKEDNLPSLKWRRGRIEEMLPGKDGVVRVVILRTQSGKITRPGVKICRLPIDT</sequence>
<dbReference type="InterPro" id="IPR001969">
    <property type="entry name" value="Aspartic_peptidase_AS"/>
</dbReference>
<dbReference type="PROSITE" id="PS00141">
    <property type="entry name" value="ASP_PROTEASE"/>
    <property type="match status" value="1"/>
</dbReference>
<reference evidence="5 6" key="1">
    <citation type="journal article" date="2019" name="Commun. Biol.">
        <title>The bagworm genome reveals a unique fibroin gene that provides high tensile strength.</title>
        <authorList>
            <person name="Kono N."/>
            <person name="Nakamura H."/>
            <person name="Ohtoshi R."/>
            <person name="Tomita M."/>
            <person name="Numata K."/>
            <person name="Arakawa K."/>
        </authorList>
    </citation>
    <scope>NUCLEOTIDE SEQUENCE [LARGE SCALE GENOMIC DNA]</scope>
</reference>
<comment type="caution">
    <text evidence="5">The sequence shown here is derived from an EMBL/GenBank/DDBJ whole genome shotgun (WGS) entry which is preliminary data.</text>
</comment>
<organism evidence="5 6">
    <name type="scientific">Eumeta variegata</name>
    <name type="common">Bagworm moth</name>
    <name type="synonym">Eumeta japonica</name>
    <dbReference type="NCBI Taxonomy" id="151549"/>
    <lineage>
        <taxon>Eukaryota</taxon>
        <taxon>Metazoa</taxon>
        <taxon>Ecdysozoa</taxon>
        <taxon>Arthropoda</taxon>
        <taxon>Hexapoda</taxon>
        <taxon>Insecta</taxon>
        <taxon>Pterygota</taxon>
        <taxon>Neoptera</taxon>
        <taxon>Endopterygota</taxon>
        <taxon>Lepidoptera</taxon>
        <taxon>Glossata</taxon>
        <taxon>Ditrysia</taxon>
        <taxon>Tineoidea</taxon>
        <taxon>Psychidae</taxon>
        <taxon>Oiketicinae</taxon>
        <taxon>Eumeta</taxon>
    </lineage>
</organism>
<dbReference type="Proteomes" id="UP000299102">
    <property type="component" value="Unassembled WGS sequence"/>
</dbReference>
<dbReference type="InterPro" id="IPR036397">
    <property type="entry name" value="RNaseH_sf"/>
</dbReference>